<organism evidence="1 2">
    <name type="scientific">Polarella glacialis</name>
    <name type="common">Dinoflagellate</name>
    <dbReference type="NCBI Taxonomy" id="89957"/>
    <lineage>
        <taxon>Eukaryota</taxon>
        <taxon>Sar</taxon>
        <taxon>Alveolata</taxon>
        <taxon>Dinophyceae</taxon>
        <taxon>Suessiales</taxon>
        <taxon>Suessiaceae</taxon>
        <taxon>Polarella</taxon>
    </lineage>
</organism>
<evidence type="ECO:0000313" key="2">
    <source>
        <dbReference type="Proteomes" id="UP000626109"/>
    </source>
</evidence>
<evidence type="ECO:0000313" key="1">
    <source>
        <dbReference type="EMBL" id="CAE8740256.1"/>
    </source>
</evidence>
<reference evidence="1" key="1">
    <citation type="submission" date="2021-02" db="EMBL/GenBank/DDBJ databases">
        <authorList>
            <person name="Dougan E. K."/>
            <person name="Rhodes N."/>
            <person name="Thang M."/>
            <person name="Chan C."/>
        </authorList>
    </citation>
    <scope>NUCLEOTIDE SEQUENCE</scope>
</reference>
<proteinExistence type="predicted"/>
<sequence>MAWSRLWAAAQSLARTSQPPTGGPAGGVPQSLLRYALASRTEFPLGSMVRAGAARTDASTPVVLRLTQQPELSVGRQKGLAVWPAGVAWPAAVPELELALSDAEAPPHGADKPLPLIVELGSGCGIVACALAHGAGYHVLATDGDADALRICESNLRANCGDSAAQSWRVMHMSWGDRWEAAAVAAAVAAHPGGEGIAVMADVVYPSNAGRGAAEALCETLAHSGCSRGLLLQTDHLTDPSLWPALEAAGFSPRKRPAKLLADHVALQGWPMIPRFTLCSITLPGLSS</sequence>
<comment type="caution">
    <text evidence="1">The sequence shown here is derived from an EMBL/GenBank/DDBJ whole genome shotgun (WGS) entry which is preliminary data.</text>
</comment>
<dbReference type="Proteomes" id="UP000626109">
    <property type="component" value="Unassembled WGS sequence"/>
</dbReference>
<evidence type="ECO:0008006" key="3">
    <source>
        <dbReference type="Google" id="ProtNLM"/>
    </source>
</evidence>
<gene>
    <name evidence="1" type="ORF">PGLA2088_LOCUS49951</name>
</gene>
<dbReference type="AlphaFoldDB" id="A0A813LUM2"/>
<dbReference type="InterPro" id="IPR019410">
    <property type="entry name" value="Methyltransf_16"/>
</dbReference>
<dbReference type="SUPFAM" id="SSF53335">
    <property type="entry name" value="S-adenosyl-L-methionine-dependent methyltransferases"/>
    <property type="match status" value="1"/>
</dbReference>
<dbReference type="Pfam" id="PF10294">
    <property type="entry name" value="Methyltransf_16"/>
    <property type="match status" value="1"/>
</dbReference>
<protein>
    <recommendedName>
        <fullName evidence="3">Calmodulin-lysine N-methyltransferase</fullName>
    </recommendedName>
</protein>
<dbReference type="EMBL" id="CAJNNW010037241">
    <property type="protein sequence ID" value="CAE8740256.1"/>
    <property type="molecule type" value="Genomic_DNA"/>
</dbReference>
<dbReference type="InterPro" id="IPR029063">
    <property type="entry name" value="SAM-dependent_MTases_sf"/>
</dbReference>
<dbReference type="PANTHER" id="PTHR14614">
    <property type="entry name" value="HEPATOCELLULAR CARCINOMA-ASSOCIATED ANTIGEN"/>
    <property type="match status" value="1"/>
</dbReference>
<accession>A0A813LUM2</accession>
<dbReference type="CDD" id="cd02440">
    <property type="entry name" value="AdoMet_MTases"/>
    <property type="match status" value="1"/>
</dbReference>
<dbReference type="Gene3D" id="3.40.50.150">
    <property type="entry name" value="Vaccinia Virus protein VP39"/>
    <property type="match status" value="1"/>
</dbReference>
<name>A0A813LUM2_POLGL</name>